<comment type="caution">
    <text evidence="1">The sequence shown here is derived from an EMBL/GenBank/DDBJ whole genome shotgun (WGS) entry which is preliminary data.</text>
</comment>
<accession>A0A9W4T4P0</accession>
<sequence length="199" mass="23961">MPPLSKRKKQIKSLAKKKQNKSFVPLEHLDFDDSDSEWENEKKIIWEDVEFDQESETFVKVLLDRMKNCVTYSKEPEYEKYFNYEQLIISIENELKLVNYQEPKMKASLCITRQLNKGSYFACCLRKIVYIDGHERSDVIEYRLKFLEQMESYEKLMPKFKDNNLEIQINSDLQENEYLHIPVIHDETTFHSNDGRRSR</sequence>
<name>A0A9W4T4P0_9GLOM</name>
<organism evidence="1 2">
    <name type="scientific">Funneliformis geosporum</name>
    <dbReference type="NCBI Taxonomy" id="1117311"/>
    <lineage>
        <taxon>Eukaryota</taxon>
        <taxon>Fungi</taxon>
        <taxon>Fungi incertae sedis</taxon>
        <taxon>Mucoromycota</taxon>
        <taxon>Glomeromycotina</taxon>
        <taxon>Glomeromycetes</taxon>
        <taxon>Glomerales</taxon>
        <taxon>Glomeraceae</taxon>
        <taxon>Funneliformis</taxon>
    </lineage>
</organism>
<dbReference type="OrthoDB" id="10044727at2759"/>
<gene>
    <name evidence="1" type="ORF">FWILDA_LOCUS15509</name>
</gene>
<dbReference type="PANTHER" id="PTHR35871:SF1">
    <property type="entry name" value="CXC1-LIKE CYSTEINE CLUSTER ASSOCIATED WITH KDZ TRANSPOSASES DOMAIN-CONTAINING PROTEIN"/>
    <property type="match status" value="1"/>
</dbReference>
<keyword evidence="2" id="KW-1185">Reference proteome</keyword>
<dbReference type="AlphaFoldDB" id="A0A9W4T4P0"/>
<reference evidence="1" key="1">
    <citation type="submission" date="2022-08" db="EMBL/GenBank/DDBJ databases">
        <authorList>
            <person name="Kallberg Y."/>
            <person name="Tangrot J."/>
            <person name="Rosling A."/>
        </authorList>
    </citation>
    <scope>NUCLEOTIDE SEQUENCE</scope>
    <source>
        <strain evidence="1">Wild A</strain>
    </source>
</reference>
<dbReference type="EMBL" id="CAMKVN010008210">
    <property type="protein sequence ID" value="CAI2192300.1"/>
    <property type="molecule type" value="Genomic_DNA"/>
</dbReference>
<evidence type="ECO:0000313" key="1">
    <source>
        <dbReference type="EMBL" id="CAI2192300.1"/>
    </source>
</evidence>
<dbReference type="Proteomes" id="UP001153678">
    <property type="component" value="Unassembled WGS sequence"/>
</dbReference>
<evidence type="ECO:0000313" key="2">
    <source>
        <dbReference type="Proteomes" id="UP001153678"/>
    </source>
</evidence>
<dbReference type="PANTHER" id="PTHR35871">
    <property type="entry name" value="EXPRESSED PROTEIN"/>
    <property type="match status" value="1"/>
</dbReference>
<proteinExistence type="predicted"/>
<protein>
    <submittedName>
        <fullName evidence="1">18293_t:CDS:1</fullName>
    </submittedName>
</protein>